<gene>
    <name evidence="1" type="ORF">HPB49_011687</name>
</gene>
<keyword evidence="2" id="KW-1185">Reference proteome</keyword>
<name>A0ACB8CEW7_DERSI</name>
<dbReference type="Proteomes" id="UP000821865">
    <property type="component" value="Chromosome 7"/>
</dbReference>
<protein>
    <submittedName>
        <fullName evidence="1">Uncharacterized protein</fullName>
    </submittedName>
</protein>
<proteinExistence type="predicted"/>
<evidence type="ECO:0000313" key="2">
    <source>
        <dbReference type="Proteomes" id="UP000821865"/>
    </source>
</evidence>
<organism evidence="1 2">
    <name type="scientific">Dermacentor silvarum</name>
    <name type="common">Tick</name>
    <dbReference type="NCBI Taxonomy" id="543639"/>
    <lineage>
        <taxon>Eukaryota</taxon>
        <taxon>Metazoa</taxon>
        <taxon>Ecdysozoa</taxon>
        <taxon>Arthropoda</taxon>
        <taxon>Chelicerata</taxon>
        <taxon>Arachnida</taxon>
        <taxon>Acari</taxon>
        <taxon>Parasitiformes</taxon>
        <taxon>Ixodida</taxon>
        <taxon>Ixodoidea</taxon>
        <taxon>Ixodidae</taxon>
        <taxon>Rhipicephalinae</taxon>
        <taxon>Dermacentor</taxon>
    </lineage>
</organism>
<evidence type="ECO:0000313" key="1">
    <source>
        <dbReference type="EMBL" id="KAH7941284.1"/>
    </source>
</evidence>
<dbReference type="EMBL" id="CM023476">
    <property type="protein sequence ID" value="KAH7941284.1"/>
    <property type="molecule type" value="Genomic_DNA"/>
</dbReference>
<sequence length="103" mass="11019">MQTPSLASLVLASIQPSWLPTGWKCFAVTSAGAKAVRWSSDGSGQYEISEAEGVQEGTKIVLTLKPDCSDFADGDFVGKVIEKYSNFVGSAIYLNGRQVNTLQ</sequence>
<reference evidence="1" key="1">
    <citation type="submission" date="2020-05" db="EMBL/GenBank/DDBJ databases">
        <title>Large-scale comparative analyses of tick genomes elucidate their genetic diversity and vector capacities.</title>
        <authorList>
            <person name="Jia N."/>
            <person name="Wang J."/>
            <person name="Shi W."/>
            <person name="Du L."/>
            <person name="Sun Y."/>
            <person name="Zhan W."/>
            <person name="Jiang J."/>
            <person name="Wang Q."/>
            <person name="Zhang B."/>
            <person name="Ji P."/>
            <person name="Sakyi L.B."/>
            <person name="Cui X."/>
            <person name="Yuan T."/>
            <person name="Jiang B."/>
            <person name="Yang W."/>
            <person name="Lam T.T.-Y."/>
            <person name="Chang Q."/>
            <person name="Ding S."/>
            <person name="Wang X."/>
            <person name="Zhu J."/>
            <person name="Ruan X."/>
            <person name="Zhao L."/>
            <person name="Wei J."/>
            <person name="Que T."/>
            <person name="Du C."/>
            <person name="Cheng J."/>
            <person name="Dai P."/>
            <person name="Han X."/>
            <person name="Huang E."/>
            <person name="Gao Y."/>
            <person name="Liu J."/>
            <person name="Shao H."/>
            <person name="Ye R."/>
            <person name="Li L."/>
            <person name="Wei W."/>
            <person name="Wang X."/>
            <person name="Wang C."/>
            <person name="Yang T."/>
            <person name="Huo Q."/>
            <person name="Li W."/>
            <person name="Guo W."/>
            <person name="Chen H."/>
            <person name="Zhou L."/>
            <person name="Ni X."/>
            <person name="Tian J."/>
            <person name="Zhou Y."/>
            <person name="Sheng Y."/>
            <person name="Liu T."/>
            <person name="Pan Y."/>
            <person name="Xia L."/>
            <person name="Li J."/>
            <person name="Zhao F."/>
            <person name="Cao W."/>
        </authorList>
    </citation>
    <scope>NUCLEOTIDE SEQUENCE</scope>
    <source>
        <strain evidence="1">Dsil-2018</strain>
    </source>
</reference>
<comment type="caution">
    <text evidence="1">The sequence shown here is derived from an EMBL/GenBank/DDBJ whole genome shotgun (WGS) entry which is preliminary data.</text>
</comment>
<accession>A0ACB8CEW7</accession>